<dbReference type="AlphaFoldDB" id="A0A099KAC1"/>
<reference evidence="8 9" key="1">
    <citation type="submission" date="2014-08" db="EMBL/GenBank/DDBJ databases">
        <title>Genomic and Phenotypic Diversity of Colwellia psychrerythraea strains from Disparate Marine Basins.</title>
        <authorList>
            <person name="Techtmann S.M."/>
            <person name="Stelling S.C."/>
            <person name="Utturkar S.M."/>
            <person name="Alshibli N."/>
            <person name="Harris A."/>
            <person name="Brown S.D."/>
            <person name="Hazen T.C."/>
        </authorList>
    </citation>
    <scope>NUCLEOTIDE SEQUENCE [LARGE SCALE GENOMIC DNA]</scope>
    <source>
        <strain evidence="8 9">ND2E</strain>
    </source>
</reference>
<evidence type="ECO:0000256" key="4">
    <source>
        <dbReference type="PROSITE-ProRule" id="PRU00284"/>
    </source>
</evidence>
<feature type="domain" description="PAS" evidence="7">
    <location>
        <begin position="30"/>
        <end position="55"/>
    </location>
</feature>
<dbReference type="Gene3D" id="3.30.450.20">
    <property type="entry name" value="PAS domain"/>
    <property type="match status" value="1"/>
</dbReference>
<dbReference type="PRINTS" id="PR00260">
    <property type="entry name" value="CHEMTRNSDUCR"/>
</dbReference>
<dbReference type="SMART" id="SM00283">
    <property type="entry name" value="MA"/>
    <property type="match status" value="1"/>
</dbReference>
<dbReference type="GO" id="GO:0004888">
    <property type="term" value="F:transmembrane signaling receptor activity"/>
    <property type="evidence" value="ECO:0007669"/>
    <property type="project" value="InterPro"/>
</dbReference>
<evidence type="ECO:0000256" key="1">
    <source>
        <dbReference type="ARBA" id="ARBA00004370"/>
    </source>
</evidence>
<dbReference type="Pfam" id="PF00015">
    <property type="entry name" value="MCPsignal"/>
    <property type="match status" value="1"/>
</dbReference>
<dbReference type="PROSITE" id="PS50111">
    <property type="entry name" value="CHEMOTAXIS_TRANSDUC_2"/>
    <property type="match status" value="1"/>
</dbReference>
<evidence type="ECO:0000313" key="8">
    <source>
        <dbReference type="EMBL" id="KGJ87235.1"/>
    </source>
</evidence>
<evidence type="ECO:0000256" key="2">
    <source>
        <dbReference type="ARBA" id="ARBA00023224"/>
    </source>
</evidence>
<dbReference type="PATRIC" id="fig|28229.4.peg.4125"/>
<name>A0A099KAC1_COLPS</name>
<dbReference type="InterPro" id="IPR000014">
    <property type="entry name" value="PAS"/>
</dbReference>
<comment type="similarity">
    <text evidence="3">Belongs to the methyl-accepting chemotaxis (MCP) protein family.</text>
</comment>
<accession>A0A099KAC1</accession>
<evidence type="ECO:0000256" key="3">
    <source>
        <dbReference type="ARBA" id="ARBA00029447"/>
    </source>
</evidence>
<dbReference type="EMBL" id="JQED01000055">
    <property type="protein sequence ID" value="KGJ87235.1"/>
    <property type="molecule type" value="Genomic_DNA"/>
</dbReference>
<dbReference type="Gene3D" id="1.10.287.950">
    <property type="entry name" value="Methyl-accepting chemotaxis protein"/>
    <property type="match status" value="1"/>
</dbReference>
<comment type="caution">
    <text evidence="8">The sequence shown here is derived from an EMBL/GenBank/DDBJ whole genome shotgun (WGS) entry which is preliminary data.</text>
</comment>
<proteinExistence type="inferred from homology"/>
<organism evidence="8 9">
    <name type="scientific">Colwellia psychrerythraea</name>
    <name type="common">Vibrio psychroerythus</name>
    <dbReference type="NCBI Taxonomy" id="28229"/>
    <lineage>
        <taxon>Bacteria</taxon>
        <taxon>Pseudomonadati</taxon>
        <taxon>Pseudomonadota</taxon>
        <taxon>Gammaproteobacteria</taxon>
        <taxon>Alteromonadales</taxon>
        <taxon>Colwelliaceae</taxon>
        <taxon>Colwellia</taxon>
    </lineage>
</organism>
<dbReference type="PANTHER" id="PTHR32089">
    <property type="entry name" value="METHYL-ACCEPTING CHEMOTAXIS PROTEIN MCPB"/>
    <property type="match status" value="1"/>
</dbReference>
<dbReference type="SUPFAM" id="SSF55785">
    <property type="entry name" value="PYP-like sensor domain (PAS domain)"/>
    <property type="match status" value="1"/>
</dbReference>
<evidence type="ECO:0000313" key="9">
    <source>
        <dbReference type="Proteomes" id="UP000029843"/>
    </source>
</evidence>
<dbReference type="Proteomes" id="UP000029843">
    <property type="component" value="Unassembled WGS sequence"/>
</dbReference>
<dbReference type="InterPro" id="IPR004090">
    <property type="entry name" value="Chemotax_Me-accpt_rcpt"/>
</dbReference>
<dbReference type="OrthoDB" id="5675566at2"/>
<evidence type="ECO:0000259" key="6">
    <source>
        <dbReference type="PROSITE" id="PS50111"/>
    </source>
</evidence>
<dbReference type="SUPFAM" id="SSF58104">
    <property type="entry name" value="Methyl-accepting chemotaxis protein (MCP) signaling domain"/>
    <property type="match status" value="1"/>
</dbReference>
<comment type="subcellular location">
    <subcellularLocation>
        <location evidence="1">Membrane</location>
    </subcellularLocation>
</comment>
<keyword evidence="2 4" id="KW-0807">Transducer</keyword>
<keyword evidence="5" id="KW-1133">Transmembrane helix</keyword>
<feature type="transmembrane region" description="Helical" evidence="5">
    <location>
        <begin position="157"/>
        <end position="175"/>
    </location>
</feature>
<dbReference type="NCBIfam" id="TIGR00229">
    <property type="entry name" value="sensory_box"/>
    <property type="match status" value="1"/>
</dbReference>
<evidence type="ECO:0000259" key="7">
    <source>
        <dbReference type="PROSITE" id="PS50112"/>
    </source>
</evidence>
<dbReference type="PANTHER" id="PTHR32089:SF112">
    <property type="entry name" value="LYSOZYME-LIKE PROTEIN-RELATED"/>
    <property type="match status" value="1"/>
</dbReference>
<sequence length="528" mass="57772">MSPPVNKKTAKDTGIEQKFSTNQILLSTTDLKGRVTYANHDFCQIAGYSLEELNGHGHNIVRHNDMPKAAFSDLWTTIEAGKPWMGPVKNQCKNGDHYWVNAYVTPIKNDSGKTFEYQSVRTKLDEEVKVRANKFYQQMNANTVPLLQKTTHFDMTLYVQNLLLLICLFISASALSNLIPLFISLPLLVLTSVTCLLFFRWRKNYTKLIAKAESVFDNSLMSYLYSGSADKLGHINLALTMRKAELNAIVGRVTDLTQTLNNTAQETASNGSNIAQMLDEQHQEIEQVATAMGQMSTAINEVSSSVSGATDASNQGKAISETGVQAVNQTVISVKSLSTQLTSVENVIEKLAGGRHDIAAISNEISSIADQTNLLALNAAIEAARAGEQGRGFSVVAEEVRALAQRTQQSTEEISKTLTALNQESLQAVEAINGGVVLVEQCTDFAKNTGQSLQNINEEVDKISAINHQVAASIEEQSVVANQVNNNTKSIKEIANLGVEHGNETRQLSQNLLQELTTLHNLIVQFET</sequence>
<dbReference type="PROSITE" id="PS50112">
    <property type="entry name" value="PAS"/>
    <property type="match status" value="1"/>
</dbReference>
<gene>
    <name evidence="8" type="ORF">ND2E_0642</name>
</gene>
<dbReference type="InterPro" id="IPR013655">
    <property type="entry name" value="PAS_fold_3"/>
</dbReference>
<dbReference type="Pfam" id="PF08447">
    <property type="entry name" value="PAS_3"/>
    <property type="match status" value="1"/>
</dbReference>
<keyword evidence="5" id="KW-0812">Transmembrane</keyword>
<feature type="transmembrane region" description="Helical" evidence="5">
    <location>
        <begin position="181"/>
        <end position="199"/>
    </location>
</feature>
<dbReference type="CDD" id="cd00130">
    <property type="entry name" value="PAS"/>
    <property type="match status" value="1"/>
</dbReference>
<keyword evidence="5" id="KW-0472">Membrane</keyword>
<dbReference type="CDD" id="cd11386">
    <property type="entry name" value="MCP_signal"/>
    <property type="match status" value="1"/>
</dbReference>
<feature type="domain" description="Methyl-accepting transducer" evidence="6">
    <location>
        <begin position="256"/>
        <end position="492"/>
    </location>
</feature>
<dbReference type="InterPro" id="IPR004089">
    <property type="entry name" value="MCPsignal_dom"/>
</dbReference>
<dbReference type="InterPro" id="IPR035965">
    <property type="entry name" value="PAS-like_dom_sf"/>
</dbReference>
<dbReference type="GO" id="GO:0016020">
    <property type="term" value="C:membrane"/>
    <property type="evidence" value="ECO:0007669"/>
    <property type="project" value="UniProtKB-SubCell"/>
</dbReference>
<protein>
    <submittedName>
        <fullName evidence="8">Methyl-accepting chemotaxis sensory transducer with Pas/Pac sensor</fullName>
    </submittedName>
</protein>
<dbReference type="GO" id="GO:0006935">
    <property type="term" value="P:chemotaxis"/>
    <property type="evidence" value="ECO:0007669"/>
    <property type="project" value="InterPro"/>
</dbReference>
<evidence type="ECO:0000256" key="5">
    <source>
        <dbReference type="SAM" id="Phobius"/>
    </source>
</evidence>
<dbReference type="FunFam" id="1.10.287.950:FF:000001">
    <property type="entry name" value="Methyl-accepting chemotaxis sensory transducer"/>
    <property type="match status" value="1"/>
</dbReference>
<dbReference type="GO" id="GO:0007165">
    <property type="term" value="P:signal transduction"/>
    <property type="evidence" value="ECO:0007669"/>
    <property type="project" value="UniProtKB-KW"/>
</dbReference>